<organism evidence="1 2">
    <name type="scientific">Trichinella spiralis</name>
    <name type="common">Trichina worm</name>
    <dbReference type="NCBI Taxonomy" id="6334"/>
    <lineage>
        <taxon>Eukaryota</taxon>
        <taxon>Metazoa</taxon>
        <taxon>Ecdysozoa</taxon>
        <taxon>Nematoda</taxon>
        <taxon>Enoplea</taxon>
        <taxon>Dorylaimia</taxon>
        <taxon>Trichinellida</taxon>
        <taxon>Trichinellidae</taxon>
        <taxon>Trichinella</taxon>
    </lineage>
</organism>
<gene>
    <name evidence="1" type="ORF">T01_9985</name>
</gene>
<keyword evidence="2" id="KW-1185">Reference proteome</keyword>
<dbReference type="EMBL" id="JYDH01000027">
    <property type="protein sequence ID" value="KRY38219.1"/>
    <property type="molecule type" value="Genomic_DNA"/>
</dbReference>
<evidence type="ECO:0000313" key="1">
    <source>
        <dbReference type="EMBL" id="KRY38219.1"/>
    </source>
</evidence>
<accession>A0A0V1BLZ5</accession>
<dbReference type="AlphaFoldDB" id="A0A0V1BLZ5"/>
<sequence>MKRLEIVATHSDLFKAMVRNSWGRAPLVENHCLKVIVNITAPLEEPTKPLQYFFPKIPSCRCVKIMKIPTAVDVQ</sequence>
<comment type="caution">
    <text evidence="1">The sequence shown here is derived from an EMBL/GenBank/DDBJ whole genome shotgun (WGS) entry which is preliminary data.</text>
</comment>
<dbReference type="InParanoid" id="A0A0V1BLZ5"/>
<dbReference type="Proteomes" id="UP000054776">
    <property type="component" value="Unassembled WGS sequence"/>
</dbReference>
<evidence type="ECO:0000313" key="2">
    <source>
        <dbReference type="Proteomes" id="UP000054776"/>
    </source>
</evidence>
<protein>
    <submittedName>
        <fullName evidence="1">Uncharacterized protein</fullName>
    </submittedName>
</protein>
<proteinExistence type="predicted"/>
<reference evidence="1 2" key="1">
    <citation type="submission" date="2015-01" db="EMBL/GenBank/DDBJ databases">
        <title>Evolution of Trichinella species and genotypes.</title>
        <authorList>
            <person name="Korhonen P.K."/>
            <person name="Edoardo P."/>
            <person name="Giuseppe L.R."/>
            <person name="Gasser R.B."/>
        </authorList>
    </citation>
    <scope>NUCLEOTIDE SEQUENCE [LARGE SCALE GENOMIC DNA]</scope>
    <source>
        <strain evidence="1">ISS3</strain>
    </source>
</reference>
<name>A0A0V1BLZ5_TRISP</name>